<keyword evidence="5" id="KW-1185">Reference proteome</keyword>
<proteinExistence type="predicted"/>
<dbReference type="InterPro" id="IPR015020">
    <property type="entry name" value="Rv2525c-like_Glyco_Hydro-like"/>
</dbReference>
<reference evidence="4 5" key="1">
    <citation type="submission" date="2020-10" db="EMBL/GenBank/DDBJ databases">
        <title>Complete genome sequence of Corynebacterium massiliense DSM 45435, type strain of Corynebacterium massiliense.</title>
        <authorList>
            <person name="Busche T."/>
            <person name="Kalinowski J."/>
            <person name="Ruckert C."/>
        </authorList>
    </citation>
    <scope>NUCLEOTIDE SEQUENCE [LARGE SCALE GENOMIC DNA]</scope>
    <source>
        <strain evidence="4 5">DSM 45435</strain>
    </source>
</reference>
<feature type="compositionally biased region" description="Pro residues" evidence="1">
    <location>
        <begin position="257"/>
        <end position="278"/>
    </location>
</feature>
<dbReference type="Proteomes" id="UP001220064">
    <property type="component" value="Chromosome"/>
</dbReference>
<accession>A0ABY7U747</accession>
<dbReference type="PROSITE" id="PS51318">
    <property type="entry name" value="TAT"/>
    <property type="match status" value="1"/>
</dbReference>
<gene>
    <name evidence="4" type="ORF">CMASS_03165</name>
</gene>
<sequence length="350" mass="36603">MENFRSAAFNRRSLFKAGAAALAVGAFGAVAGQRAPLAQAAPKLGTILDYAAGVPSAASVKAAGHIGAIRYVSAKRPGAEWMTGKPVSLKETKDFAAHDLKTASIYQFGRAETADWKQGAAGAAVHAPQAIAFHKAAGGPTGRPIYIAIDDNPSRGEYDSLIRPYLKAFETALKAAGFQAGVYGNYNVVDWCVADGIGSFYWMHDWGSGGKVHPKAHIHQLPQGQQTKVDGVVADVNDVLQSDWGQWTPGQATNTPKPAPKPEPAKPAPKPQNNPAPTSPLDGLSSQLDPNSSAAYADVINGLANQAAGTAGVALPRIDANGITYNGFTVTNEQLKQAAQIAEIIAKQML</sequence>
<keyword evidence="2" id="KW-0732">Signal</keyword>
<evidence type="ECO:0000256" key="2">
    <source>
        <dbReference type="SAM" id="SignalP"/>
    </source>
</evidence>
<dbReference type="InterPro" id="IPR017853">
    <property type="entry name" value="GH"/>
</dbReference>
<dbReference type="Pfam" id="PF08924">
    <property type="entry name" value="Rv2525c_GlyHyd-like"/>
    <property type="match status" value="1"/>
</dbReference>
<evidence type="ECO:0000313" key="5">
    <source>
        <dbReference type="Proteomes" id="UP001220064"/>
    </source>
</evidence>
<feature type="chain" id="PRO_5046448007" description="Rv2525c-like glycoside hydrolase-like domain-containing protein" evidence="2">
    <location>
        <begin position="32"/>
        <end position="350"/>
    </location>
</feature>
<evidence type="ECO:0000313" key="4">
    <source>
        <dbReference type="EMBL" id="WCZ32088.1"/>
    </source>
</evidence>
<feature type="domain" description="Rv2525c-like glycoside hydrolase-like" evidence="3">
    <location>
        <begin position="59"/>
        <end position="238"/>
    </location>
</feature>
<evidence type="ECO:0000259" key="3">
    <source>
        <dbReference type="Pfam" id="PF08924"/>
    </source>
</evidence>
<name>A0ABY7U747_9CORY</name>
<dbReference type="EMBL" id="CP063189">
    <property type="protein sequence ID" value="WCZ32088.1"/>
    <property type="molecule type" value="Genomic_DNA"/>
</dbReference>
<protein>
    <recommendedName>
        <fullName evidence="3">Rv2525c-like glycoside hydrolase-like domain-containing protein</fullName>
    </recommendedName>
</protein>
<dbReference type="Gene3D" id="3.20.20.80">
    <property type="entry name" value="Glycosidases"/>
    <property type="match status" value="1"/>
</dbReference>
<dbReference type="SUPFAM" id="SSF51445">
    <property type="entry name" value="(Trans)glycosidases"/>
    <property type="match status" value="1"/>
</dbReference>
<organism evidence="4 5">
    <name type="scientific">Corynebacterium massiliense DSM 45435</name>
    <dbReference type="NCBI Taxonomy" id="1121364"/>
    <lineage>
        <taxon>Bacteria</taxon>
        <taxon>Bacillati</taxon>
        <taxon>Actinomycetota</taxon>
        <taxon>Actinomycetes</taxon>
        <taxon>Mycobacteriales</taxon>
        <taxon>Corynebacteriaceae</taxon>
        <taxon>Corynebacterium</taxon>
    </lineage>
</organism>
<dbReference type="InterPro" id="IPR006311">
    <property type="entry name" value="TAT_signal"/>
</dbReference>
<evidence type="ECO:0000256" key="1">
    <source>
        <dbReference type="SAM" id="MobiDB-lite"/>
    </source>
</evidence>
<feature type="region of interest" description="Disordered" evidence="1">
    <location>
        <begin position="243"/>
        <end position="288"/>
    </location>
</feature>
<dbReference type="RefSeq" id="WP_022862889.1">
    <property type="nucleotide sequence ID" value="NZ_ATVG01000004.1"/>
</dbReference>
<feature type="signal peptide" evidence="2">
    <location>
        <begin position="1"/>
        <end position="31"/>
    </location>
</feature>